<proteinExistence type="predicted"/>
<evidence type="ECO:0000256" key="1">
    <source>
        <dbReference type="SAM" id="SignalP"/>
    </source>
</evidence>
<name>A0ABN2T200_9MICO</name>
<keyword evidence="3" id="KW-1185">Reference proteome</keyword>
<evidence type="ECO:0000313" key="2">
    <source>
        <dbReference type="EMBL" id="GAA1996340.1"/>
    </source>
</evidence>
<dbReference type="Proteomes" id="UP001500326">
    <property type="component" value="Unassembled WGS sequence"/>
</dbReference>
<evidence type="ECO:0000313" key="3">
    <source>
        <dbReference type="Proteomes" id="UP001500326"/>
    </source>
</evidence>
<dbReference type="EMBL" id="BAAAOH010000001">
    <property type="protein sequence ID" value="GAA1996340.1"/>
    <property type="molecule type" value="Genomic_DNA"/>
</dbReference>
<keyword evidence="1" id="KW-0732">Signal</keyword>
<organism evidence="2 3">
    <name type="scientific">Microbacterium pumilum</name>
    <dbReference type="NCBI Taxonomy" id="344165"/>
    <lineage>
        <taxon>Bacteria</taxon>
        <taxon>Bacillati</taxon>
        <taxon>Actinomycetota</taxon>
        <taxon>Actinomycetes</taxon>
        <taxon>Micrococcales</taxon>
        <taxon>Microbacteriaceae</taxon>
        <taxon>Microbacterium</taxon>
    </lineage>
</organism>
<sequence>MTTRRARKVIALTTAVLALAGCTVNRALDIANIDDMTQSPDFSVTSARVEQTVGVTELILELAIANPSASIVLFNRVDLGHSYVLRCDGEPRRSSSSGSPVSTWTYECIGDTDWPSDTSEAYLTIHSDHQVVRLSGDWF</sequence>
<dbReference type="PROSITE" id="PS51257">
    <property type="entry name" value="PROKAR_LIPOPROTEIN"/>
    <property type="match status" value="1"/>
</dbReference>
<accession>A0ABN2T200</accession>
<protein>
    <submittedName>
        <fullName evidence="2">Uncharacterized protein</fullName>
    </submittedName>
</protein>
<feature type="signal peptide" evidence="1">
    <location>
        <begin position="1"/>
        <end position="27"/>
    </location>
</feature>
<comment type="caution">
    <text evidence="2">The sequence shown here is derived from an EMBL/GenBank/DDBJ whole genome shotgun (WGS) entry which is preliminary data.</text>
</comment>
<dbReference type="RefSeq" id="WP_344065652.1">
    <property type="nucleotide sequence ID" value="NZ_BAAAOH010000001.1"/>
</dbReference>
<feature type="chain" id="PRO_5045472038" evidence="1">
    <location>
        <begin position="28"/>
        <end position="139"/>
    </location>
</feature>
<reference evidence="2 3" key="1">
    <citation type="journal article" date="2019" name="Int. J. Syst. Evol. Microbiol.">
        <title>The Global Catalogue of Microorganisms (GCM) 10K type strain sequencing project: providing services to taxonomists for standard genome sequencing and annotation.</title>
        <authorList>
            <consortium name="The Broad Institute Genomics Platform"/>
            <consortium name="The Broad Institute Genome Sequencing Center for Infectious Disease"/>
            <person name="Wu L."/>
            <person name="Ma J."/>
        </authorList>
    </citation>
    <scope>NUCLEOTIDE SEQUENCE [LARGE SCALE GENOMIC DNA]</scope>
    <source>
        <strain evidence="2 3">JCM 14902</strain>
    </source>
</reference>
<gene>
    <name evidence="2" type="ORF">GCM10009777_36420</name>
</gene>